<evidence type="ECO:0000256" key="2">
    <source>
        <dbReference type="ARBA" id="ARBA00022723"/>
    </source>
</evidence>
<evidence type="ECO:0000256" key="9">
    <source>
        <dbReference type="PIRSR" id="PIRSR601019-1"/>
    </source>
</evidence>
<dbReference type="GO" id="GO:0005525">
    <property type="term" value="F:GTP binding"/>
    <property type="evidence" value="ECO:0007669"/>
    <property type="project" value="UniProtKB-KW"/>
</dbReference>
<name>A0AAV7ZL12_9EUKA</name>
<dbReference type="FunFam" id="3.40.50.300:FF:003800">
    <property type="entry name" value="Guanine nucleotide-binding protein G(k) subunit alpha"/>
    <property type="match status" value="1"/>
</dbReference>
<protein>
    <submittedName>
        <fullName evidence="10">Guanine nucleotide-binding protein (G protein) alpha-activating activity polypeptide o b</fullName>
    </submittedName>
</protein>
<keyword evidence="8" id="KW-0449">Lipoprotein</keyword>
<dbReference type="GO" id="GO:0046872">
    <property type="term" value="F:metal ion binding"/>
    <property type="evidence" value="ECO:0007669"/>
    <property type="project" value="UniProtKB-KW"/>
</dbReference>
<gene>
    <name evidence="10" type="ORF">M0812_14000</name>
</gene>
<evidence type="ECO:0000256" key="7">
    <source>
        <dbReference type="ARBA" id="ARBA00023224"/>
    </source>
</evidence>
<dbReference type="InterPro" id="IPR027417">
    <property type="entry name" value="P-loop_NTPase"/>
</dbReference>
<dbReference type="PROSITE" id="PS51882">
    <property type="entry name" value="G_ALPHA"/>
    <property type="match status" value="1"/>
</dbReference>
<evidence type="ECO:0000256" key="8">
    <source>
        <dbReference type="ARBA" id="ARBA00023288"/>
    </source>
</evidence>
<dbReference type="Proteomes" id="UP001146793">
    <property type="component" value="Unassembled WGS sequence"/>
</dbReference>
<dbReference type="SUPFAM" id="SSF52540">
    <property type="entry name" value="P-loop containing nucleoside triphosphate hydrolases"/>
    <property type="match status" value="1"/>
</dbReference>
<accession>A0AAV7ZL12</accession>
<evidence type="ECO:0000256" key="3">
    <source>
        <dbReference type="ARBA" id="ARBA00022741"/>
    </source>
</evidence>
<dbReference type="GO" id="GO:0003924">
    <property type="term" value="F:GTPase activity"/>
    <property type="evidence" value="ECO:0007669"/>
    <property type="project" value="InterPro"/>
</dbReference>
<dbReference type="GO" id="GO:0031683">
    <property type="term" value="F:G-protein beta/gamma-subunit complex binding"/>
    <property type="evidence" value="ECO:0007669"/>
    <property type="project" value="InterPro"/>
</dbReference>
<evidence type="ECO:0000256" key="5">
    <source>
        <dbReference type="ARBA" id="ARBA00023134"/>
    </source>
</evidence>
<evidence type="ECO:0000256" key="4">
    <source>
        <dbReference type="ARBA" id="ARBA00022842"/>
    </source>
</evidence>
<keyword evidence="4" id="KW-0460">Magnesium</keyword>
<dbReference type="GO" id="GO:0007188">
    <property type="term" value="P:adenylate cyclase-modulating G protein-coupled receptor signaling pathway"/>
    <property type="evidence" value="ECO:0007669"/>
    <property type="project" value="TreeGrafter"/>
</dbReference>
<proteinExistence type="predicted"/>
<organism evidence="10 11">
    <name type="scientific">Anaeramoeba flamelloides</name>
    <dbReference type="NCBI Taxonomy" id="1746091"/>
    <lineage>
        <taxon>Eukaryota</taxon>
        <taxon>Metamonada</taxon>
        <taxon>Anaeramoebidae</taxon>
        <taxon>Anaeramoeba</taxon>
    </lineage>
</organism>
<evidence type="ECO:0000313" key="11">
    <source>
        <dbReference type="Proteomes" id="UP001146793"/>
    </source>
</evidence>
<evidence type="ECO:0000256" key="1">
    <source>
        <dbReference type="ARBA" id="ARBA00022707"/>
    </source>
</evidence>
<dbReference type="GO" id="GO:0001664">
    <property type="term" value="F:G protein-coupled receptor binding"/>
    <property type="evidence" value="ECO:0007669"/>
    <property type="project" value="TreeGrafter"/>
</dbReference>
<feature type="binding site" evidence="9">
    <location>
        <begin position="43"/>
        <end position="46"/>
    </location>
    <ligand>
        <name>GTP</name>
        <dbReference type="ChEBI" id="CHEBI:37565"/>
    </ligand>
</feature>
<evidence type="ECO:0000256" key="6">
    <source>
        <dbReference type="ARBA" id="ARBA00023139"/>
    </source>
</evidence>
<dbReference type="SMART" id="SM00275">
    <property type="entry name" value="G_alpha"/>
    <property type="match status" value="1"/>
</dbReference>
<keyword evidence="6" id="KW-0564">Palmitate</keyword>
<dbReference type="GO" id="GO:0005834">
    <property type="term" value="C:heterotrimeric G-protein complex"/>
    <property type="evidence" value="ECO:0007669"/>
    <property type="project" value="TreeGrafter"/>
</dbReference>
<comment type="caution">
    <text evidence="10">The sequence shown here is derived from an EMBL/GenBank/DDBJ whole genome shotgun (WGS) entry which is preliminary data.</text>
</comment>
<keyword evidence="7" id="KW-0807">Transducer</keyword>
<keyword evidence="5 9" id="KW-0342">GTP-binding</keyword>
<keyword evidence="3 9" id="KW-0547">Nucleotide-binding</keyword>
<dbReference type="EMBL" id="JANTQA010000029">
    <property type="protein sequence ID" value="KAJ3441980.1"/>
    <property type="molecule type" value="Genomic_DNA"/>
</dbReference>
<reference evidence="10" key="1">
    <citation type="submission" date="2022-08" db="EMBL/GenBank/DDBJ databases">
        <title>Novel sulphate-reducing endosymbionts in the free-living metamonad Anaeramoeba.</title>
        <authorList>
            <person name="Jerlstrom-Hultqvist J."/>
            <person name="Cepicka I."/>
            <person name="Gallot-Lavallee L."/>
            <person name="Salas-Leiva D."/>
            <person name="Curtis B.A."/>
            <person name="Zahonova K."/>
            <person name="Pipaliya S."/>
            <person name="Dacks J."/>
            <person name="Roger A.J."/>
        </authorList>
    </citation>
    <scope>NUCLEOTIDE SEQUENCE</scope>
    <source>
        <strain evidence="10">Busselton2</strain>
    </source>
</reference>
<dbReference type="GO" id="GO:0005737">
    <property type="term" value="C:cytoplasm"/>
    <property type="evidence" value="ECO:0007669"/>
    <property type="project" value="TreeGrafter"/>
</dbReference>
<dbReference type="Gene3D" id="3.40.50.300">
    <property type="entry name" value="P-loop containing nucleotide triphosphate hydrolases"/>
    <property type="match status" value="1"/>
</dbReference>
<keyword evidence="1" id="KW-0519">Myristate</keyword>
<dbReference type="AlphaFoldDB" id="A0AAV7ZL12"/>
<dbReference type="Pfam" id="PF00503">
    <property type="entry name" value="G-alpha"/>
    <property type="match status" value="1"/>
</dbReference>
<dbReference type="PANTHER" id="PTHR10218">
    <property type="entry name" value="GTP-BINDING PROTEIN ALPHA SUBUNIT"/>
    <property type="match status" value="1"/>
</dbReference>
<feature type="binding site" evidence="9">
    <location>
        <position position="99"/>
    </location>
    <ligand>
        <name>GTP</name>
        <dbReference type="ChEBI" id="CHEBI:37565"/>
    </ligand>
</feature>
<sequence>MSEYDQTLSEDQEKNRMHESLMLFEEICNSRWFMNSSIILFLNKNDLFKEKIQKVDLNVCFPDYDGGLDYEKGSEYIRQRYLEKNHNENKLVYCFSTCATDTDNIKKIFVSLQDNIVSNTILDIGNL</sequence>
<keyword evidence="2" id="KW-0479">Metal-binding</keyword>
<dbReference type="PANTHER" id="PTHR10218:SF302">
    <property type="entry name" value="GUANINE NUCLEOTIDE-BINDING PROTEIN ALPHA-5 SUBUNIT"/>
    <property type="match status" value="1"/>
</dbReference>
<dbReference type="InterPro" id="IPR001019">
    <property type="entry name" value="Gprotein_alpha_su"/>
</dbReference>
<evidence type="ECO:0000313" key="10">
    <source>
        <dbReference type="EMBL" id="KAJ3441980.1"/>
    </source>
</evidence>